<organism evidence="2 3">
    <name type="scientific">Ostreobium quekettii</name>
    <dbReference type="NCBI Taxonomy" id="121088"/>
    <lineage>
        <taxon>Eukaryota</taxon>
        <taxon>Viridiplantae</taxon>
        <taxon>Chlorophyta</taxon>
        <taxon>core chlorophytes</taxon>
        <taxon>Ulvophyceae</taxon>
        <taxon>TCBD clade</taxon>
        <taxon>Bryopsidales</taxon>
        <taxon>Ostreobineae</taxon>
        <taxon>Ostreobiaceae</taxon>
        <taxon>Ostreobium</taxon>
    </lineage>
</organism>
<name>A0A8S1IN24_9CHLO</name>
<feature type="transmembrane region" description="Helical" evidence="1">
    <location>
        <begin position="49"/>
        <end position="68"/>
    </location>
</feature>
<dbReference type="EMBL" id="CAJHUC010000486">
    <property type="protein sequence ID" value="CAD7696491.1"/>
    <property type="molecule type" value="Genomic_DNA"/>
</dbReference>
<sequence length="188" mass="20191">MAPARAPCYCRSCCIQVGMSAKSDMSSATAAGLQLFIKSRWNLAWMTRVDVGAVVAVVFLLLVAALGATVTGCNAVNSRCSYDSVYLPSSGSYTGIGTLNWLSDSTISYLVVVDLQLWYPLVDFWAATVVQPFAILCLAVISELVVKVCNEWNEACLTLFMHLSHTAMILMAASGWLQLSHGPILAGN</sequence>
<evidence type="ECO:0000313" key="3">
    <source>
        <dbReference type="Proteomes" id="UP000708148"/>
    </source>
</evidence>
<reference evidence="2" key="1">
    <citation type="submission" date="2020-12" db="EMBL/GenBank/DDBJ databases">
        <authorList>
            <person name="Iha C."/>
        </authorList>
    </citation>
    <scope>NUCLEOTIDE SEQUENCE</scope>
</reference>
<evidence type="ECO:0000256" key="1">
    <source>
        <dbReference type="SAM" id="Phobius"/>
    </source>
</evidence>
<protein>
    <submittedName>
        <fullName evidence="2">Uncharacterized protein</fullName>
    </submittedName>
</protein>
<gene>
    <name evidence="2" type="ORF">OSTQU699_LOCUS1852</name>
</gene>
<keyword evidence="1" id="KW-1133">Transmembrane helix</keyword>
<accession>A0A8S1IN24</accession>
<dbReference type="Proteomes" id="UP000708148">
    <property type="component" value="Unassembled WGS sequence"/>
</dbReference>
<feature type="transmembrane region" description="Helical" evidence="1">
    <location>
        <begin position="158"/>
        <end position="179"/>
    </location>
</feature>
<feature type="transmembrane region" description="Helical" evidence="1">
    <location>
        <begin position="124"/>
        <end position="146"/>
    </location>
</feature>
<keyword evidence="3" id="KW-1185">Reference proteome</keyword>
<dbReference type="AlphaFoldDB" id="A0A8S1IN24"/>
<keyword evidence="1" id="KW-0472">Membrane</keyword>
<proteinExistence type="predicted"/>
<keyword evidence="1" id="KW-0812">Transmembrane</keyword>
<evidence type="ECO:0000313" key="2">
    <source>
        <dbReference type="EMBL" id="CAD7696491.1"/>
    </source>
</evidence>
<comment type="caution">
    <text evidence="2">The sequence shown here is derived from an EMBL/GenBank/DDBJ whole genome shotgun (WGS) entry which is preliminary data.</text>
</comment>